<dbReference type="Proteomes" id="UP000078200">
    <property type="component" value="Unassembled WGS sequence"/>
</dbReference>
<evidence type="ECO:0000313" key="1">
    <source>
        <dbReference type="EnsemblMetazoa" id="GAUT020819-PA"/>
    </source>
</evidence>
<evidence type="ECO:0000313" key="2">
    <source>
        <dbReference type="Proteomes" id="UP000078200"/>
    </source>
</evidence>
<organism evidence="1 2">
    <name type="scientific">Glossina austeni</name>
    <name type="common">Savannah tsetse fly</name>
    <dbReference type="NCBI Taxonomy" id="7395"/>
    <lineage>
        <taxon>Eukaryota</taxon>
        <taxon>Metazoa</taxon>
        <taxon>Ecdysozoa</taxon>
        <taxon>Arthropoda</taxon>
        <taxon>Hexapoda</taxon>
        <taxon>Insecta</taxon>
        <taxon>Pterygota</taxon>
        <taxon>Neoptera</taxon>
        <taxon>Endopterygota</taxon>
        <taxon>Diptera</taxon>
        <taxon>Brachycera</taxon>
        <taxon>Muscomorpha</taxon>
        <taxon>Hippoboscoidea</taxon>
        <taxon>Glossinidae</taxon>
        <taxon>Glossina</taxon>
    </lineage>
</organism>
<dbReference type="AlphaFoldDB" id="A0A1A9UZJ0"/>
<name>A0A1A9UZJ0_GLOAU</name>
<proteinExistence type="predicted"/>
<dbReference type="VEuPathDB" id="VectorBase:GAUT020819"/>
<sequence>MSLSFNLDLRDNPSKLMEIRKFILGACPRDTPTELLPFNRSGSGYCSQLHRTDKDENSIPQQIISLSHWTSSFDGIKSMRCCATDADINGEEKRRRLIMHFLKTEQQQEEYITNRRKSSCQGIPSNKKRIVLDFNALLSLCVV</sequence>
<reference evidence="1" key="1">
    <citation type="submission" date="2020-05" db="UniProtKB">
        <authorList>
            <consortium name="EnsemblMetazoa"/>
        </authorList>
    </citation>
    <scope>IDENTIFICATION</scope>
    <source>
        <strain evidence="1">TTRI</strain>
    </source>
</reference>
<dbReference type="EnsemblMetazoa" id="GAUT020819-RA">
    <property type="protein sequence ID" value="GAUT020819-PA"/>
    <property type="gene ID" value="GAUT020819"/>
</dbReference>
<protein>
    <submittedName>
        <fullName evidence="1">Uncharacterized protein</fullName>
    </submittedName>
</protein>
<accession>A0A1A9UZJ0</accession>
<keyword evidence="2" id="KW-1185">Reference proteome</keyword>